<protein>
    <submittedName>
        <fullName evidence="1">Uncharacterized protein</fullName>
    </submittedName>
</protein>
<proteinExistence type="predicted"/>
<dbReference type="Proteomes" id="UP001240749">
    <property type="component" value="Segment"/>
</dbReference>
<keyword evidence="2" id="KW-1185">Reference proteome</keyword>
<organism evidence="1 2">
    <name type="scientific">Arthrobacter phage Emotion</name>
    <dbReference type="NCBI Taxonomy" id="3038361"/>
    <lineage>
        <taxon>Viruses</taxon>
        <taxon>Duplodnaviria</taxon>
        <taxon>Heunggongvirae</taxon>
        <taxon>Uroviricota</taxon>
        <taxon>Caudoviricetes</taxon>
        <taxon>Casidaviridae</taxon>
        <taxon>Emotionvirus</taxon>
        <taxon>Emotionvirus emotion</taxon>
    </lineage>
</organism>
<evidence type="ECO:0000313" key="1">
    <source>
        <dbReference type="EMBL" id="WGH21359.1"/>
    </source>
</evidence>
<reference evidence="1" key="1">
    <citation type="submission" date="2023-03" db="EMBL/GenBank/DDBJ databases">
        <authorList>
            <person name="Barcik Weissman S.N."/>
            <person name="Chang S."/>
            <person name="Chen D.A."/>
            <person name="Chew B."/>
            <person name="De Jesus J.L."/>
            <person name="Han M.T."/>
            <person name="Hsu T.-Y."/>
            <person name="Rivera W."/>
            <person name="Vu T.L."/>
            <person name="Garza D.R."/>
            <person name="Stephenson J.C."/>
            <person name="Zorawik M."/>
            <person name="Reddi K."/>
            <person name="Freise A.C."/>
            <person name="Furlong K.P."/>
            <person name="Rudner A.D."/>
            <person name="Beyer A.R."/>
            <person name="Chong R.A."/>
            <person name="Edgington N.P."/>
            <person name="Garcia Costas A.M."/>
            <person name="Gibb B.P."/>
            <person name="Klyczek K.K."/>
            <person name="Swerdlow S.J."/>
            <person name="Russell D.A."/>
            <person name="Jacobs-Sera D."/>
            <person name="Hatfull G.F."/>
        </authorList>
    </citation>
    <scope>NUCLEOTIDE SEQUENCE</scope>
</reference>
<evidence type="ECO:0000313" key="2">
    <source>
        <dbReference type="Proteomes" id="UP001240749"/>
    </source>
</evidence>
<dbReference type="EMBL" id="OQ709216">
    <property type="protein sequence ID" value="WGH21359.1"/>
    <property type="molecule type" value="Genomic_DNA"/>
</dbReference>
<gene>
    <name evidence="1" type="primary">10</name>
    <name evidence="1" type="ORF">SEA_EMOTION_10</name>
</gene>
<sequence>MAAKIKLDRAGMAAMLKSGPVAAEIADAADDVASRIYEDASGEPVEVLSGGHMHSDRAAAHVTLAHPAGLRIEAKRGTLARAAASAGLEVTSY</sequence>
<name>A0AA49ET10_9CAUD</name>
<accession>A0AA49ET10</accession>